<evidence type="ECO:0000313" key="3">
    <source>
        <dbReference type="Proteomes" id="UP000807306"/>
    </source>
</evidence>
<reference evidence="2" key="1">
    <citation type="submission" date="2020-11" db="EMBL/GenBank/DDBJ databases">
        <authorList>
            <consortium name="DOE Joint Genome Institute"/>
            <person name="Ahrendt S."/>
            <person name="Riley R."/>
            <person name="Andreopoulos W."/>
            <person name="Labutti K."/>
            <person name="Pangilinan J."/>
            <person name="Ruiz-Duenas F.J."/>
            <person name="Barrasa J.M."/>
            <person name="Sanchez-Garcia M."/>
            <person name="Camarero S."/>
            <person name="Miyauchi S."/>
            <person name="Serrano A."/>
            <person name="Linde D."/>
            <person name="Babiker R."/>
            <person name="Drula E."/>
            <person name="Ayuso-Fernandez I."/>
            <person name="Pacheco R."/>
            <person name="Padilla G."/>
            <person name="Ferreira P."/>
            <person name="Barriuso J."/>
            <person name="Kellner H."/>
            <person name="Castanera R."/>
            <person name="Alfaro M."/>
            <person name="Ramirez L."/>
            <person name="Pisabarro A.G."/>
            <person name="Kuo A."/>
            <person name="Tritt A."/>
            <person name="Lipzen A."/>
            <person name="He G."/>
            <person name="Yan M."/>
            <person name="Ng V."/>
            <person name="Cullen D."/>
            <person name="Martin F."/>
            <person name="Rosso M.-N."/>
            <person name="Henrissat B."/>
            <person name="Hibbett D."/>
            <person name="Martinez A.T."/>
            <person name="Grigoriev I.V."/>
        </authorList>
    </citation>
    <scope>NUCLEOTIDE SEQUENCE</scope>
    <source>
        <strain evidence="2">CBS 506.95</strain>
    </source>
</reference>
<evidence type="ECO:0008006" key="4">
    <source>
        <dbReference type="Google" id="ProtNLM"/>
    </source>
</evidence>
<proteinExistence type="predicted"/>
<dbReference type="AlphaFoldDB" id="A0A9P6EM58"/>
<accession>A0A9P6EM58</accession>
<gene>
    <name evidence="2" type="ORF">CPB83DRAFT_99811</name>
</gene>
<keyword evidence="3" id="KW-1185">Reference proteome</keyword>
<dbReference type="Proteomes" id="UP000807306">
    <property type="component" value="Unassembled WGS sequence"/>
</dbReference>
<evidence type="ECO:0000313" key="2">
    <source>
        <dbReference type="EMBL" id="KAF9531342.1"/>
    </source>
</evidence>
<name>A0A9P6EM58_9AGAR</name>
<keyword evidence="1" id="KW-0732">Signal</keyword>
<dbReference type="EMBL" id="MU157835">
    <property type="protein sequence ID" value="KAF9531342.1"/>
    <property type="molecule type" value="Genomic_DNA"/>
</dbReference>
<organism evidence="2 3">
    <name type="scientific">Crepidotus variabilis</name>
    <dbReference type="NCBI Taxonomy" id="179855"/>
    <lineage>
        <taxon>Eukaryota</taxon>
        <taxon>Fungi</taxon>
        <taxon>Dikarya</taxon>
        <taxon>Basidiomycota</taxon>
        <taxon>Agaricomycotina</taxon>
        <taxon>Agaricomycetes</taxon>
        <taxon>Agaricomycetidae</taxon>
        <taxon>Agaricales</taxon>
        <taxon>Agaricineae</taxon>
        <taxon>Crepidotaceae</taxon>
        <taxon>Crepidotus</taxon>
    </lineage>
</organism>
<comment type="caution">
    <text evidence="2">The sequence shown here is derived from an EMBL/GenBank/DDBJ whole genome shotgun (WGS) entry which is preliminary data.</text>
</comment>
<feature type="signal peptide" evidence="1">
    <location>
        <begin position="1"/>
        <end position="24"/>
    </location>
</feature>
<feature type="chain" id="PRO_5040282073" description="Secreted protein" evidence="1">
    <location>
        <begin position="25"/>
        <end position="118"/>
    </location>
</feature>
<protein>
    <recommendedName>
        <fullName evidence="4">Secreted protein</fullName>
    </recommendedName>
</protein>
<evidence type="ECO:0000256" key="1">
    <source>
        <dbReference type="SAM" id="SignalP"/>
    </source>
</evidence>
<sequence>MRHVFWCWHLVSLISFFPRPSLRANTKFIALDRVKALVNPMARNNFHSSTRREEVRVCLFTSFGFPPCNRVSIFRRTCYAVFFQIHMDLTRILWRCCGVVVSFQRSPNQQAMQARERS</sequence>